<accession>A0ABY4WBC0</accession>
<dbReference type="GO" id="GO:0016301">
    <property type="term" value="F:kinase activity"/>
    <property type="evidence" value="ECO:0007669"/>
    <property type="project" value="UniProtKB-KW"/>
</dbReference>
<dbReference type="SUPFAM" id="SSF53067">
    <property type="entry name" value="Actin-like ATPase domain"/>
    <property type="match status" value="2"/>
</dbReference>
<dbReference type="EMBL" id="CP098755">
    <property type="protein sequence ID" value="USG64468.1"/>
    <property type="molecule type" value="Genomic_DNA"/>
</dbReference>
<dbReference type="Pfam" id="PF01869">
    <property type="entry name" value="BcrAD_BadFG"/>
    <property type="match status" value="1"/>
</dbReference>
<dbReference type="PANTHER" id="PTHR43190">
    <property type="entry name" value="N-ACETYL-D-GLUCOSAMINE KINASE"/>
    <property type="match status" value="1"/>
</dbReference>
<keyword evidence="2" id="KW-0808">Transferase</keyword>
<reference evidence="2" key="1">
    <citation type="submission" date="2022-06" db="EMBL/GenBank/DDBJ databases">
        <title>Genome sequencing of Brevibacillus sp. BB3-R1.</title>
        <authorList>
            <person name="Heo J."/>
            <person name="Lee D."/>
            <person name="Won M."/>
            <person name="Han B.-H."/>
            <person name="Hong S.-B."/>
            <person name="Kwon S.-W."/>
        </authorList>
    </citation>
    <scope>NUCLEOTIDE SEQUENCE</scope>
    <source>
        <strain evidence="2">BB3-R1</strain>
    </source>
</reference>
<protein>
    <submittedName>
        <fullName evidence="2">N-acetylglucosamine kinase</fullName>
    </submittedName>
</protein>
<keyword evidence="3" id="KW-1185">Reference proteome</keyword>
<dbReference type="InterPro" id="IPR052519">
    <property type="entry name" value="Euk-type_GlcNAc_Kinase"/>
</dbReference>
<evidence type="ECO:0000313" key="2">
    <source>
        <dbReference type="EMBL" id="USG64468.1"/>
    </source>
</evidence>
<evidence type="ECO:0000259" key="1">
    <source>
        <dbReference type="Pfam" id="PF01869"/>
    </source>
</evidence>
<proteinExistence type="predicted"/>
<keyword evidence="2" id="KW-0418">Kinase</keyword>
<dbReference type="CDD" id="cd24007">
    <property type="entry name" value="ASKHA_NBD_eukNAGK-like"/>
    <property type="match status" value="1"/>
</dbReference>
<organism evidence="2 3">
    <name type="scientific">Brevibacillus ruminantium</name>
    <dbReference type="NCBI Taxonomy" id="2950604"/>
    <lineage>
        <taxon>Bacteria</taxon>
        <taxon>Bacillati</taxon>
        <taxon>Bacillota</taxon>
        <taxon>Bacilli</taxon>
        <taxon>Bacillales</taxon>
        <taxon>Paenibacillaceae</taxon>
        <taxon>Brevibacillus</taxon>
    </lineage>
</organism>
<sequence length="332" mass="35505">MQLNKKQSWFIGLDGGGTKTKAALCDSAGRIVGLAEGEGSNPLSRPWEQVRETLQVLMEQVCRRAGVGADEVAGVFLGLAGADRPQVKAWIEDAFLPVWGERLHIDNDAVAALYSGTWGSPGIVLIAGTGSIAYAVAKDGRRHRVGGWGYLLGDEGSGYDLGRQTVVAVLRAWDGRGEQTLLSELLLRHYGIEQPDQFIARFYSSPNPRKELAEASVLAEQAAASGDPLAIRLIQQAADSLGELVETCRTRAGQDLPVVLAGGLLAADTLLRRQLLRSSRYPVVIPEAPPVAGCLAAALLRVNLPVDKQVKARLAAWETDGVEEDTHDGELA</sequence>
<name>A0ABY4WBC0_9BACL</name>
<dbReference type="InterPro" id="IPR002731">
    <property type="entry name" value="ATPase_BadF"/>
</dbReference>
<dbReference type="RefSeq" id="WP_251871580.1">
    <property type="nucleotide sequence ID" value="NZ_CP098755.1"/>
</dbReference>
<gene>
    <name evidence="2" type="ORF">NDK47_20300</name>
</gene>
<dbReference type="InterPro" id="IPR043129">
    <property type="entry name" value="ATPase_NBD"/>
</dbReference>
<feature type="domain" description="ATPase BadF/BadG/BcrA/BcrD type" evidence="1">
    <location>
        <begin position="11"/>
        <end position="300"/>
    </location>
</feature>
<dbReference type="PANTHER" id="PTHR43190:SF3">
    <property type="entry name" value="N-ACETYL-D-GLUCOSAMINE KINASE"/>
    <property type="match status" value="1"/>
</dbReference>
<dbReference type="Gene3D" id="3.30.420.40">
    <property type="match status" value="2"/>
</dbReference>
<evidence type="ECO:0000313" key="3">
    <source>
        <dbReference type="Proteomes" id="UP001056500"/>
    </source>
</evidence>
<dbReference type="Proteomes" id="UP001056500">
    <property type="component" value="Chromosome"/>
</dbReference>